<dbReference type="InterPro" id="IPR001173">
    <property type="entry name" value="Glyco_trans_2-like"/>
</dbReference>
<dbReference type="Pfam" id="PF00535">
    <property type="entry name" value="Glycos_transf_2"/>
    <property type="match status" value="1"/>
</dbReference>
<name>A0A6L8UZT8_9BACL</name>
<comment type="caution">
    <text evidence="2">The sequence shown here is derived from an EMBL/GenBank/DDBJ whole genome shotgun (WGS) entry which is preliminary data.</text>
</comment>
<evidence type="ECO:0000259" key="1">
    <source>
        <dbReference type="Pfam" id="PF00535"/>
    </source>
</evidence>
<dbReference type="AlphaFoldDB" id="A0A6L8UZT8"/>
<organism evidence="2 3">
    <name type="scientific">Paenibacillus silvestris</name>
    <dbReference type="NCBI Taxonomy" id="2606219"/>
    <lineage>
        <taxon>Bacteria</taxon>
        <taxon>Bacillati</taxon>
        <taxon>Bacillota</taxon>
        <taxon>Bacilli</taxon>
        <taxon>Bacillales</taxon>
        <taxon>Paenibacillaceae</taxon>
        <taxon>Paenibacillus</taxon>
    </lineage>
</organism>
<dbReference type="InterPro" id="IPR050256">
    <property type="entry name" value="Glycosyltransferase_2"/>
</dbReference>
<dbReference type="Gene3D" id="3.90.550.10">
    <property type="entry name" value="Spore Coat Polysaccharide Biosynthesis Protein SpsA, Chain A"/>
    <property type="match status" value="1"/>
</dbReference>
<dbReference type="CDD" id="cd04179">
    <property type="entry name" value="DPM_DPG-synthase_like"/>
    <property type="match status" value="1"/>
</dbReference>
<dbReference type="EMBL" id="WTUZ01000015">
    <property type="protein sequence ID" value="MZQ82821.1"/>
    <property type="molecule type" value="Genomic_DNA"/>
</dbReference>
<reference evidence="2 3" key="1">
    <citation type="submission" date="2019-12" db="EMBL/GenBank/DDBJ databases">
        <title>Paenibacillus sp. nov. sp. isolated from soil.</title>
        <authorList>
            <person name="Kim J."/>
            <person name="Jeong S.E."/>
            <person name="Jung H.S."/>
            <person name="Jeon C.O."/>
        </authorList>
    </citation>
    <scope>NUCLEOTIDE SEQUENCE [LARGE SCALE GENOMIC DNA]</scope>
    <source>
        <strain evidence="2 3">5J-6</strain>
    </source>
</reference>
<dbReference type="RefSeq" id="WP_161406994.1">
    <property type="nucleotide sequence ID" value="NZ_WTUZ01000015.1"/>
</dbReference>
<dbReference type="Proteomes" id="UP000481087">
    <property type="component" value="Unassembled WGS sequence"/>
</dbReference>
<dbReference type="PANTHER" id="PTHR48090">
    <property type="entry name" value="UNDECAPRENYL-PHOSPHATE 4-DEOXY-4-FORMAMIDO-L-ARABINOSE TRANSFERASE-RELATED"/>
    <property type="match status" value="1"/>
</dbReference>
<evidence type="ECO:0000313" key="2">
    <source>
        <dbReference type="EMBL" id="MZQ82821.1"/>
    </source>
</evidence>
<accession>A0A6L8UZT8</accession>
<dbReference type="InterPro" id="IPR029044">
    <property type="entry name" value="Nucleotide-diphossugar_trans"/>
</dbReference>
<gene>
    <name evidence="2" type="ORF">GQF01_11975</name>
</gene>
<dbReference type="PANTHER" id="PTHR48090:SF7">
    <property type="entry name" value="RFBJ PROTEIN"/>
    <property type="match status" value="1"/>
</dbReference>
<dbReference type="SUPFAM" id="SSF53448">
    <property type="entry name" value="Nucleotide-diphospho-sugar transferases"/>
    <property type="match status" value="1"/>
</dbReference>
<keyword evidence="3" id="KW-1185">Reference proteome</keyword>
<sequence length="249" mass="28184">MTKKKIIVFMPAHNEEENISGVIARVPRFFHPDYEVEVLVINDGSKDRTVAVAKAAGADHIVSFPHNQGLGAAVREGLKQCCLLGADIGIMIDADNEYPPEQIPDVLAPIIAGRADYTFGSRFKGNIKGMKLHRRLGNYTFTLLQAILLRRWIYDGQSGMRGFSRDAMENAVIIHDYNYAQVLTINLVRQGYRLEEIPISYQVRTKGQSFIKFRQYVSSVIPAIYKEMRRPVSKKRQASLRLKRDEASV</sequence>
<dbReference type="GO" id="GO:0016740">
    <property type="term" value="F:transferase activity"/>
    <property type="evidence" value="ECO:0007669"/>
    <property type="project" value="UniProtKB-KW"/>
</dbReference>
<keyword evidence="2" id="KW-0808">Transferase</keyword>
<feature type="domain" description="Glycosyltransferase 2-like" evidence="1">
    <location>
        <begin position="8"/>
        <end position="169"/>
    </location>
</feature>
<proteinExistence type="predicted"/>
<evidence type="ECO:0000313" key="3">
    <source>
        <dbReference type="Proteomes" id="UP000481087"/>
    </source>
</evidence>
<protein>
    <submittedName>
        <fullName evidence="2">Glycosyltransferase</fullName>
    </submittedName>
</protein>